<dbReference type="InParanoid" id="A0A0C3KPJ5"/>
<dbReference type="AlphaFoldDB" id="A0A0C3KPJ5"/>
<name>A0A0C3KPJ5_PISTI</name>
<protein>
    <submittedName>
        <fullName evidence="2">Uncharacterized protein</fullName>
    </submittedName>
</protein>
<evidence type="ECO:0000313" key="2">
    <source>
        <dbReference type="EMBL" id="KIO11522.1"/>
    </source>
</evidence>
<gene>
    <name evidence="2" type="ORF">M404DRAFT_994272</name>
</gene>
<feature type="region of interest" description="Disordered" evidence="1">
    <location>
        <begin position="79"/>
        <end position="107"/>
    </location>
</feature>
<dbReference type="EMBL" id="KN831949">
    <property type="protein sequence ID" value="KIO11522.1"/>
    <property type="molecule type" value="Genomic_DNA"/>
</dbReference>
<sequence>MNLVCSVSVATEPLTELAVEYADTDVAVDTERLDRAEYTELPDKEAERGALTDLASLLSLSSPSILKLVSAEKDRAGDFPECVGDDDRACPLDPNHSVERPSELSLL</sequence>
<organism evidence="2 3">
    <name type="scientific">Pisolithus tinctorius Marx 270</name>
    <dbReference type="NCBI Taxonomy" id="870435"/>
    <lineage>
        <taxon>Eukaryota</taxon>
        <taxon>Fungi</taxon>
        <taxon>Dikarya</taxon>
        <taxon>Basidiomycota</taxon>
        <taxon>Agaricomycotina</taxon>
        <taxon>Agaricomycetes</taxon>
        <taxon>Agaricomycetidae</taxon>
        <taxon>Boletales</taxon>
        <taxon>Sclerodermatineae</taxon>
        <taxon>Pisolithaceae</taxon>
        <taxon>Pisolithus</taxon>
    </lineage>
</organism>
<evidence type="ECO:0000256" key="1">
    <source>
        <dbReference type="SAM" id="MobiDB-lite"/>
    </source>
</evidence>
<reference evidence="2 3" key="1">
    <citation type="submission" date="2014-04" db="EMBL/GenBank/DDBJ databases">
        <authorList>
            <consortium name="DOE Joint Genome Institute"/>
            <person name="Kuo A."/>
            <person name="Kohler A."/>
            <person name="Costa M.D."/>
            <person name="Nagy L.G."/>
            <person name="Floudas D."/>
            <person name="Copeland A."/>
            <person name="Barry K.W."/>
            <person name="Cichocki N."/>
            <person name="Veneault-Fourrey C."/>
            <person name="LaButti K."/>
            <person name="Lindquist E.A."/>
            <person name="Lipzen A."/>
            <person name="Lundell T."/>
            <person name="Morin E."/>
            <person name="Murat C."/>
            <person name="Sun H."/>
            <person name="Tunlid A."/>
            <person name="Henrissat B."/>
            <person name="Grigoriev I.V."/>
            <person name="Hibbett D.S."/>
            <person name="Martin F."/>
            <person name="Nordberg H.P."/>
            <person name="Cantor M.N."/>
            <person name="Hua S.X."/>
        </authorList>
    </citation>
    <scope>NUCLEOTIDE SEQUENCE [LARGE SCALE GENOMIC DNA]</scope>
    <source>
        <strain evidence="2 3">Marx 270</strain>
    </source>
</reference>
<reference evidence="3" key="2">
    <citation type="submission" date="2015-01" db="EMBL/GenBank/DDBJ databases">
        <title>Evolutionary Origins and Diversification of the Mycorrhizal Mutualists.</title>
        <authorList>
            <consortium name="DOE Joint Genome Institute"/>
            <consortium name="Mycorrhizal Genomics Consortium"/>
            <person name="Kohler A."/>
            <person name="Kuo A."/>
            <person name="Nagy L.G."/>
            <person name="Floudas D."/>
            <person name="Copeland A."/>
            <person name="Barry K.W."/>
            <person name="Cichocki N."/>
            <person name="Veneault-Fourrey C."/>
            <person name="LaButti K."/>
            <person name="Lindquist E.A."/>
            <person name="Lipzen A."/>
            <person name="Lundell T."/>
            <person name="Morin E."/>
            <person name="Murat C."/>
            <person name="Riley R."/>
            <person name="Ohm R."/>
            <person name="Sun H."/>
            <person name="Tunlid A."/>
            <person name="Henrissat B."/>
            <person name="Grigoriev I.V."/>
            <person name="Hibbett D.S."/>
            <person name="Martin F."/>
        </authorList>
    </citation>
    <scope>NUCLEOTIDE SEQUENCE [LARGE SCALE GENOMIC DNA]</scope>
    <source>
        <strain evidence="3">Marx 270</strain>
    </source>
</reference>
<evidence type="ECO:0000313" key="3">
    <source>
        <dbReference type="Proteomes" id="UP000054217"/>
    </source>
</evidence>
<accession>A0A0C3KPJ5</accession>
<dbReference type="Proteomes" id="UP000054217">
    <property type="component" value="Unassembled WGS sequence"/>
</dbReference>
<keyword evidence="3" id="KW-1185">Reference proteome</keyword>
<proteinExistence type="predicted"/>
<dbReference type="HOGENOM" id="CLU_2211060_0_0_1"/>
<feature type="compositionally biased region" description="Basic and acidic residues" evidence="1">
    <location>
        <begin position="85"/>
        <end position="107"/>
    </location>
</feature>